<comment type="caution">
    <text evidence="1">The sequence shown here is derived from an EMBL/GenBank/DDBJ whole genome shotgun (WGS) entry which is preliminary data.</text>
</comment>
<evidence type="ECO:0000313" key="2">
    <source>
        <dbReference type="Proteomes" id="UP001229651"/>
    </source>
</evidence>
<sequence length="117" mass="12426">MSAILNEPERYGDGLTIRGINATSDLVIDPIQPDDSTILLSVYRDGDGPSVALTPEQARIAAGALLAAATHIDLPGLRAVDAAPLDVLCGTSETDTECVQPKDHDGDHLDIEGRYFR</sequence>
<dbReference type="Proteomes" id="UP001229651">
    <property type="component" value="Unassembled WGS sequence"/>
</dbReference>
<organism evidence="1 2">
    <name type="scientific">Amycolatopsis thermophila</name>
    <dbReference type="NCBI Taxonomy" id="206084"/>
    <lineage>
        <taxon>Bacteria</taxon>
        <taxon>Bacillati</taxon>
        <taxon>Actinomycetota</taxon>
        <taxon>Actinomycetes</taxon>
        <taxon>Pseudonocardiales</taxon>
        <taxon>Pseudonocardiaceae</taxon>
        <taxon>Amycolatopsis</taxon>
    </lineage>
</organism>
<name>A0ABU0ESX7_9PSEU</name>
<evidence type="ECO:0000313" key="1">
    <source>
        <dbReference type="EMBL" id="MDQ0377917.1"/>
    </source>
</evidence>
<protein>
    <submittedName>
        <fullName evidence="1">Uncharacterized protein</fullName>
    </submittedName>
</protein>
<dbReference type="EMBL" id="JAUSUT010000001">
    <property type="protein sequence ID" value="MDQ0377917.1"/>
    <property type="molecule type" value="Genomic_DNA"/>
</dbReference>
<accession>A0ABU0ESX7</accession>
<gene>
    <name evidence="1" type="ORF">FB470_001911</name>
</gene>
<dbReference type="RefSeq" id="WP_306990519.1">
    <property type="nucleotide sequence ID" value="NZ_JAUSUT010000001.1"/>
</dbReference>
<proteinExistence type="predicted"/>
<keyword evidence="2" id="KW-1185">Reference proteome</keyword>
<reference evidence="1 2" key="1">
    <citation type="submission" date="2023-07" db="EMBL/GenBank/DDBJ databases">
        <title>Sequencing the genomes of 1000 actinobacteria strains.</title>
        <authorList>
            <person name="Klenk H.-P."/>
        </authorList>
    </citation>
    <scope>NUCLEOTIDE SEQUENCE [LARGE SCALE GENOMIC DNA]</scope>
    <source>
        <strain evidence="1 2">DSM 45805</strain>
    </source>
</reference>